<evidence type="ECO:0000313" key="2">
    <source>
        <dbReference type="EMBL" id="KOY17293.1"/>
    </source>
</evidence>
<sequence>MGLAKRFVIVVVNMIGELWMGFYRRNSDFYDKQTSGAKSKLGYYAFIIGVAAVTVGIVSWMYSRVYS</sequence>
<keyword evidence="1" id="KW-1133">Transmembrane helix</keyword>
<reference evidence="2 3" key="1">
    <citation type="submission" date="2015-08" db="EMBL/GenBank/DDBJ databases">
        <title>Draft genome sequence of cellulolytic and xylanolytic Paenibacillus sp. A59, isolated from a decaying forest soil from Patagonia, Argentina.</title>
        <authorList>
            <person name="Ghio S."/>
            <person name="Caceres A.M."/>
            <person name="Talia P."/>
            <person name="Grasso D."/>
            <person name="Campos E."/>
        </authorList>
    </citation>
    <scope>NUCLEOTIDE SEQUENCE [LARGE SCALE GENOMIC DNA]</scope>
    <source>
        <strain evidence="2 3">A59</strain>
    </source>
</reference>
<organism evidence="2 3">
    <name type="scientific">Paenibacillus xylanivorans</name>
    <dbReference type="NCBI Taxonomy" id="1705561"/>
    <lineage>
        <taxon>Bacteria</taxon>
        <taxon>Bacillati</taxon>
        <taxon>Bacillota</taxon>
        <taxon>Bacilli</taxon>
        <taxon>Bacillales</taxon>
        <taxon>Paenibacillaceae</taxon>
        <taxon>Paenibacillus</taxon>
    </lineage>
</organism>
<feature type="transmembrane region" description="Helical" evidence="1">
    <location>
        <begin position="43"/>
        <end position="62"/>
    </location>
</feature>
<dbReference type="RefSeq" id="WP_053779874.1">
    <property type="nucleotide sequence ID" value="NZ_LITU01000040.1"/>
</dbReference>
<name>A0A0M9BR34_9BACL</name>
<keyword evidence="1" id="KW-0812">Transmembrane</keyword>
<dbReference type="PATRIC" id="fig|1705561.3.peg.844"/>
<dbReference type="EMBL" id="LITU01000040">
    <property type="protein sequence ID" value="KOY17293.1"/>
    <property type="molecule type" value="Genomic_DNA"/>
</dbReference>
<evidence type="ECO:0000256" key="1">
    <source>
        <dbReference type="SAM" id="Phobius"/>
    </source>
</evidence>
<keyword evidence="1" id="KW-0472">Membrane</keyword>
<comment type="caution">
    <text evidence="2">The sequence shown here is derived from an EMBL/GenBank/DDBJ whole genome shotgun (WGS) entry which is preliminary data.</text>
</comment>
<dbReference type="AlphaFoldDB" id="A0A0M9BR34"/>
<gene>
    <name evidence="2" type="ORF">AMS66_05690</name>
</gene>
<evidence type="ECO:0000313" key="3">
    <source>
        <dbReference type="Proteomes" id="UP000037688"/>
    </source>
</evidence>
<dbReference type="Proteomes" id="UP000037688">
    <property type="component" value="Unassembled WGS sequence"/>
</dbReference>
<protein>
    <submittedName>
        <fullName evidence="2">Uncharacterized protein</fullName>
    </submittedName>
</protein>
<dbReference type="OrthoDB" id="2630472at2"/>
<feature type="transmembrane region" description="Helical" evidence="1">
    <location>
        <begin position="6"/>
        <end position="23"/>
    </location>
</feature>
<proteinExistence type="predicted"/>
<accession>A0A0M9BR34</accession>
<keyword evidence="3" id="KW-1185">Reference proteome</keyword>